<accession>A0A0J1B1M4</accession>
<evidence type="ECO:0000259" key="7">
    <source>
        <dbReference type="PROSITE" id="PS50081"/>
    </source>
</evidence>
<keyword evidence="1 4" id="KW-0728">SH3 domain</keyword>
<name>A0A0J1B1M4_9TREE</name>
<evidence type="ECO:0000256" key="5">
    <source>
        <dbReference type="SAM" id="MobiDB-lite"/>
    </source>
</evidence>
<dbReference type="AlphaFoldDB" id="A0A0J1B1M4"/>
<evidence type="ECO:0000256" key="4">
    <source>
        <dbReference type="PROSITE-ProRule" id="PRU00192"/>
    </source>
</evidence>
<feature type="compositionally biased region" description="Polar residues" evidence="5">
    <location>
        <begin position="7"/>
        <end position="17"/>
    </location>
</feature>
<dbReference type="Proteomes" id="UP000053611">
    <property type="component" value="Unassembled WGS sequence"/>
</dbReference>
<dbReference type="InterPro" id="IPR036028">
    <property type="entry name" value="SH3-like_dom_sf"/>
</dbReference>
<dbReference type="SMART" id="SM00109">
    <property type="entry name" value="C1"/>
    <property type="match status" value="1"/>
</dbReference>
<dbReference type="GeneID" id="28986048"/>
<dbReference type="SUPFAM" id="SSF103657">
    <property type="entry name" value="BAR/IMD domain-like"/>
    <property type="match status" value="1"/>
</dbReference>
<organism evidence="8 9">
    <name type="scientific">Cutaneotrichosporon oleaginosum</name>
    <dbReference type="NCBI Taxonomy" id="879819"/>
    <lineage>
        <taxon>Eukaryota</taxon>
        <taxon>Fungi</taxon>
        <taxon>Dikarya</taxon>
        <taxon>Basidiomycota</taxon>
        <taxon>Agaricomycotina</taxon>
        <taxon>Tremellomycetes</taxon>
        <taxon>Trichosporonales</taxon>
        <taxon>Trichosporonaceae</taxon>
        <taxon>Cutaneotrichosporon</taxon>
    </lineage>
</organism>
<evidence type="ECO:0000256" key="3">
    <source>
        <dbReference type="ARBA" id="ARBA00022833"/>
    </source>
</evidence>
<feature type="region of interest" description="Disordered" evidence="5">
    <location>
        <begin position="1"/>
        <end position="54"/>
    </location>
</feature>
<dbReference type="CDD" id="cd20824">
    <property type="entry name" value="C1_SpBZZ1-like"/>
    <property type="match status" value="1"/>
</dbReference>
<dbReference type="InterPro" id="IPR046349">
    <property type="entry name" value="C1-like_sf"/>
</dbReference>
<keyword evidence="3" id="KW-0862">Zinc</keyword>
<dbReference type="SUPFAM" id="SSF57889">
    <property type="entry name" value="Cysteine-rich domain"/>
    <property type="match status" value="1"/>
</dbReference>
<feature type="compositionally biased region" description="Low complexity" evidence="5">
    <location>
        <begin position="392"/>
        <end position="406"/>
    </location>
</feature>
<gene>
    <name evidence="8" type="ORF">CC85DRAFT_303196</name>
</gene>
<dbReference type="SUPFAM" id="SSF50044">
    <property type="entry name" value="SH3-domain"/>
    <property type="match status" value="1"/>
</dbReference>
<dbReference type="OrthoDB" id="8783038at2759"/>
<keyword evidence="2" id="KW-0479">Metal-binding</keyword>
<dbReference type="Gene3D" id="3.30.60.20">
    <property type="match status" value="1"/>
</dbReference>
<evidence type="ECO:0000259" key="6">
    <source>
        <dbReference type="PROSITE" id="PS50002"/>
    </source>
</evidence>
<dbReference type="SMART" id="SM00326">
    <property type="entry name" value="SH3"/>
    <property type="match status" value="2"/>
</dbReference>
<dbReference type="InterPro" id="IPR027267">
    <property type="entry name" value="AH/BAR_dom_sf"/>
</dbReference>
<sequence length="813" mass="89071">MSPGISAPSSPTPTAGLTDTPRPRVRMNSMPPPSAPTDYVVRPQRPQAQSHDAAIPQYVDPPRVQKPLPTALPPPVGKPWVHDPSRPNFLPPACTSQPSPLMLLHDTLDIARDYREFVDTVGRLEHEYGRALQAAVKKFEGRLDAVNTPAPGGVKPPTTTLTTGMRGHLQEMNTVASLFTKRQDTLASQLGHPLHNLDRRIGESTRRLAVWNKEIRGRWEEGRQRVDTARAKYEAAVREHSAAEVKLRQCTPPELSSTPQVGSEWIKHEKLVAELERVRSDRKKAYIVALAGEGANGGGGRDVEEGGGACGWGEEARQLYGHVQNTMLELLRHHVEEDRAHYALLGNVISRLEATYAAVDLVRDQDTFLEWNTSSSSEDEHASPRIPTPDLSDSSSSAEPQSADSSHPSLRCFSFVAPPSAQYEEAVLDASKKDDRNWLINRWLISSNELNTLTDGFSKGPAVVKRDELARARQKCLDFAANRGIGDPDEMWERRMNVLRELGVIERRVVVTKAEMACLEAVLGPNPRPEMTHDFKERAFATPSQCDACHEKVWSPIKSELSCRHCAIALHKACGLHVEPECTGLKSRRRLTSGGRLRRSLTSGAMKLRRTTIYEAPHGGPVEVRTATPAHRHREPLRDDEAIISPFFEADTEADRAAIAEALAPDRGVQLARVRASFPAGGILELSVRAGEVVRVLEPDLDGSGWAKVRRAFDAGSTDQEGLVPLYALALVGSSTAPADGGCGIFVSADFTFPPPEHTLGVGEIAISKGAIYELTRVGMAFDELWCQLLVPGPDGARVKGVVPKTYVTVLDM</sequence>
<dbReference type="Gene3D" id="1.20.1270.60">
    <property type="entry name" value="Arfaptin homology (AH) domain/BAR domain"/>
    <property type="match status" value="1"/>
</dbReference>
<dbReference type="PROSITE" id="PS50002">
    <property type="entry name" value="SH3"/>
    <property type="match status" value="1"/>
</dbReference>
<dbReference type="Gene3D" id="2.30.30.40">
    <property type="entry name" value="SH3 Domains"/>
    <property type="match status" value="1"/>
</dbReference>
<feature type="domain" description="Phorbol-ester/DAG-type" evidence="7">
    <location>
        <begin position="532"/>
        <end position="582"/>
    </location>
</feature>
<evidence type="ECO:0000256" key="2">
    <source>
        <dbReference type="ARBA" id="ARBA00022723"/>
    </source>
</evidence>
<dbReference type="Pfam" id="PF00130">
    <property type="entry name" value="C1_1"/>
    <property type="match status" value="1"/>
</dbReference>
<dbReference type="STRING" id="879819.A0A0J1B1M4"/>
<feature type="domain" description="SH3" evidence="6">
    <location>
        <begin position="667"/>
        <end position="734"/>
    </location>
</feature>
<protein>
    <recommendedName>
        <fullName evidence="10">SH3 domain-containing protein</fullName>
    </recommendedName>
</protein>
<reference evidence="8 9" key="1">
    <citation type="submission" date="2015-03" db="EMBL/GenBank/DDBJ databases">
        <title>Genomics and transcriptomics of the oil-accumulating basidiomycete yeast T. oleaginosus allow insights into substrate utilization and the diverse evolutionary trajectories of mating systems in fungi.</title>
        <authorList>
            <consortium name="DOE Joint Genome Institute"/>
            <person name="Kourist R."/>
            <person name="Kracht O."/>
            <person name="Bracharz F."/>
            <person name="Lipzen A."/>
            <person name="Nolan M."/>
            <person name="Ohm R."/>
            <person name="Grigoriev I."/>
            <person name="Sun S."/>
            <person name="Heitman J."/>
            <person name="Bruck T."/>
            <person name="Nowrousian M."/>
        </authorList>
    </citation>
    <scope>NUCLEOTIDE SEQUENCE [LARGE SCALE GENOMIC DNA]</scope>
    <source>
        <strain evidence="8 9">IBC0246</strain>
    </source>
</reference>
<evidence type="ECO:0000313" key="8">
    <source>
        <dbReference type="EMBL" id="KLT41519.1"/>
    </source>
</evidence>
<evidence type="ECO:0008006" key="10">
    <source>
        <dbReference type="Google" id="ProtNLM"/>
    </source>
</evidence>
<dbReference type="PROSITE" id="PS50081">
    <property type="entry name" value="ZF_DAG_PE_2"/>
    <property type="match status" value="1"/>
</dbReference>
<dbReference type="PROSITE" id="PS00479">
    <property type="entry name" value="ZF_DAG_PE_1"/>
    <property type="match status" value="1"/>
</dbReference>
<proteinExistence type="predicted"/>
<feature type="region of interest" description="Disordered" evidence="5">
    <location>
        <begin position="372"/>
        <end position="409"/>
    </location>
</feature>
<evidence type="ECO:0000313" key="9">
    <source>
        <dbReference type="Proteomes" id="UP000053611"/>
    </source>
</evidence>
<dbReference type="InterPro" id="IPR001452">
    <property type="entry name" value="SH3_domain"/>
</dbReference>
<dbReference type="GO" id="GO:0046872">
    <property type="term" value="F:metal ion binding"/>
    <property type="evidence" value="ECO:0007669"/>
    <property type="project" value="UniProtKB-KW"/>
</dbReference>
<dbReference type="EMBL" id="KQ087217">
    <property type="protein sequence ID" value="KLT41519.1"/>
    <property type="molecule type" value="Genomic_DNA"/>
</dbReference>
<dbReference type="InterPro" id="IPR002219">
    <property type="entry name" value="PKC_DAG/PE"/>
</dbReference>
<keyword evidence="9" id="KW-1185">Reference proteome</keyword>
<evidence type="ECO:0000256" key="1">
    <source>
        <dbReference type="ARBA" id="ARBA00022443"/>
    </source>
</evidence>
<dbReference type="RefSeq" id="XP_018278010.1">
    <property type="nucleotide sequence ID" value="XM_018425445.1"/>
</dbReference>